<name>A0A7H0GKJ6_9BURK</name>
<dbReference type="InterPro" id="IPR005171">
    <property type="entry name" value="Cyt_c_oxidase_su4_prok"/>
</dbReference>
<evidence type="ECO:0000256" key="4">
    <source>
        <dbReference type="ARBA" id="ARBA00022989"/>
    </source>
</evidence>
<keyword evidence="3 6" id="KW-0812">Transmembrane</keyword>
<keyword evidence="2" id="KW-1003">Cell membrane</keyword>
<dbReference type="KEGG" id="daer:H9K75_00855"/>
<gene>
    <name evidence="7" type="ORF">H9K75_00855</name>
</gene>
<dbReference type="AlphaFoldDB" id="A0A7H0GKJ6"/>
<evidence type="ECO:0000256" key="5">
    <source>
        <dbReference type="ARBA" id="ARBA00023136"/>
    </source>
</evidence>
<evidence type="ECO:0000313" key="7">
    <source>
        <dbReference type="EMBL" id="QNP48812.1"/>
    </source>
</evidence>
<evidence type="ECO:0000256" key="3">
    <source>
        <dbReference type="ARBA" id="ARBA00022692"/>
    </source>
</evidence>
<proteinExistence type="predicted"/>
<evidence type="ECO:0000313" key="8">
    <source>
        <dbReference type="Proteomes" id="UP000516028"/>
    </source>
</evidence>
<evidence type="ECO:0000256" key="6">
    <source>
        <dbReference type="SAM" id="Phobius"/>
    </source>
</evidence>
<comment type="subcellular location">
    <subcellularLocation>
        <location evidence="1">Cell membrane</location>
        <topology evidence="1">Multi-pass membrane protein</topology>
    </subcellularLocation>
</comment>
<keyword evidence="5 6" id="KW-0472">Membrane</keyword>
<dbReference type="GO" id="GO:0005886">
    <property type="term" value="C:plasma membrane"/>
    <property type="evidence" value="ECO:0007669"/>
    <property type="project" value="UniProtKB-SubCell"/>
</dbReference>
<dbReference type="EMBL" id="CP060783">
    <property type="protein sequence ID" value="QNP48812.1"/>
    <property type="molecule type" value="Genomic_DNA"/>
</dbReference>
<dbReference type="RefSeq" id="WP_187724405.1">
    <property type="nucleotide sequence ID" value="NZ_CP060783.1"/>
</dbReference>
<keyword evidence="4 6" id="KW-1133">Transmembrane helix</keyword>
<evidence type="ECO:0000256" key="2">
    <source>
        <dbReference type="ARBA" id="ARBA00022475"/>
    </source>
</evidence>
<reference evidence="7 8" key="1">
    <citation type="submission" date="2020-08" db="EMBL/GenBank/DDBJ databases">
        <title>Genome sequence of Diaphorobacter aerolatus KACC 16536T.</title>
        <authorList>
            <person name="Hyun D.-W."/>
            <person name="Bae J.-W."/>
        </authorList>
    </citation>
    <scope>NUCLEOTIDE SEQUENCE [LARGE SCALE GENOMIC DNA]</scope>
    <source>
        <strain evidence="7 8">KACC 16536</strain>
    </source>
</reference>
<feature type="transmembrane region" description="Helical" evidence="6">
    <location>
        <begin position="38"/>
        <end position="64"/>
    </location>
</feature>
<protein>
    <submittedName>
        <fullName evidence="7">Cytochrome C oxidase subunit IV family protein</fullName>
    </submittedName>
</protein>
<feature type="transmembrane region" description="Helical" evidence="6">
    <location>
        <begin position="76"/>
        <end position="94"/>
    </location>
</feature>
<organism evidence="7 8">
    <name type="scientific">Diaphorobacter aerolatus</name>
    <dbReference type="NCBI Taxonomy" id="1288495"/>
    <lineage>
        <taxon>Bacteria</taxon>
        <taxon>Pseudomonadati</taxon>
        <taxon>Pseudomonadota</taxon>
        <taxon>Betaproteobacteria</taxon>
        <taxon>Burkholderiales</taxon>
        <taxon>Comamonadaceae</taxon>
        <taxon>Diaphorobacter</taxon>
    </lineage>
</organism>
<dbReference type="Proteomes" id="UP000516028">
    <property type="component" value="Chromosome"/>
</dbReference>
<accession>A0A7H0GKJ6</accession>
<sequence>MPLRNEHANATRRIHLAWAILIITTLSSWWLAEDPAALRLGLVSTGIVLALSALKGVVIALDFMELLQAPRLWRRAVLGWLATVLLIIFLTRFIS</sequence>
<feature type="transmembrane region" description="Helical" evidence="6">
    <location>
        <begin position="14"/>
        <end position="32"/>
    </location>
</feature>
<keyword evidence="8" id="KW-1185">Reference proteome</keyword>
<evidence type="ECO:0000256" key="1">
    <source>
        <dbReference type="ARBA" id="ARBA00004651"/>
    </source>
</evidence>
<dbReference type="Pfam" id="PF03626">
    <property type="entry name" value="COX4_pro"/>
    <property type="match status" value="1"/>
</dbReference>